<feature type="non-terminal residue" evidence="2">
    <location>
        <position position="60"/>
    </location>
</feature>
<dbReference type="Proteomes" id="UP000694005">
    <property type="component" value="Chromosome A03"/>
</dbReference>
<protein>
    <submittedName>
        <fullName evidence="2">Uncharacterized protein</fullName>
    </submittedName>
</protein>
<gene>
    <name evidence="2" type="ORF">BRAPAZ1V2_A03P55890.2</name>
</gene>
<evidence type="ECO:0000313" key="3">
    <source>
        <dbReference type="Proteomes" id="UP000694005"/>
    </source>
</evidence>
<organism evidence="2 3">
    <name type="scientific">Brassica campestris</name>
    <name type="common">Field mustard</name>
    <dbReference type="NCBI Taxonomy" id="3711"/>
    <lineage>
        <taxon>Eukaryota</taxon>
        <taxon>Viridiplantae</taxon>
        <taxon>Streptophyta</taxon>
        <taxon>Embryophyta</taxon>
        <taxon>Tracheophyta</taxon>
        <taxon>Spermatophyta</taxon>
        <taxon>Magnoliopsida</taxon>
        <taxon>eudicotyledons</taxon>
        <taxon>Gunneridae</taxon>
        <taxon>Pentapetalae</taxon>
        <taxon>rosids</taxon>
        <taxon>malvids</taxon>
        <taxon>Brassicales</taxon>
        <taxon>Brassicaceae</taxon>
        <taxon>Brassiceae</taxon>
        <taxon>Brassica</taxon>
    </lineage>
</organism>
<reference evidence="2 3" key="1">
    <citation type="submission" date="2021-07" db="EMBL/GenBank/DDBJ databases">
        <authorList>
            <consortium name="Genoscope - CEA"/>
            <person name="William W."/>
        </authorList>
    </citation>
    <scope>NUCLEOTIDE SEQUENCE [LARGE SCALE GENOMIC DNA]</scope>
</reference>
<dbReference type="AlphaFoldDB" id="A0A8D9LRN9"/>
<feature type="compositionally biased region" description="Polar residues" evidence="1">
    <location>
        <begin position="25"/>
        <end position="43"/>
    </location>
</feature>
<dbReference type="Gramene" id="A03p55890.2_BraZ1">
    <property type="protein sequence ID" value="A03p55890.2_BraZ1.CDS.1"/>
    <property type="gene ID" value="A03g55890.2_BraZ1"/>
</dbReference>
<sequence length="60" mass="6294">CPPCGPPPRFSDKDISGEDLIGGSPETNQKQSPVPNTSPSMTSGDEGVTIYNTLVFIVKS</sequence>
<name>A0A8D9LRN9_BRACM</name>
<feature type="region of interest" description="Disordered" evidence="1">
    <location>
        <begin position="1"/>
        <end position="46"/>
    </location>
</feature>
<evidence type="ECO:0000256" key="1">
    <source>
        <dbReference type="SAM" id="MobiDB-lite"/>
    </source>
</evidence>
<dbReference type="EMBL" id="LS974619">
    <property type="protein sequence ID" value="CAG7884246.1"/>
    <property type="molecule type" value="Genomic_DNA"/>
</dbReference>
<evidence type="ECO:0000313" key="2">
    <source>
        <dbReference type="EMBL" id="CAG7884246.1"/>
    </source>
</evidence>
<feature type="non-terminal residue" evidence="2">
    <location>
        <position position="1"/>
    </location>
</feature>
<proteinExistence type="predicted"/>
<accession>A0A8D9LRN9</accession>